<proteinExistence type="predicted"/>
<gene>
    <name evidence="1" type="ORF">HMPREF9104_02146</name>
</gene>
<reference evidence="1 2" key="1">
    <citation type="submission" date="2011-09" db="EMBL/GenBank/DDBJ databases">
        <authorList>
            <person name="Weinstock G."/>
            <person name="Sodergren E."/>
            <person name="Clifton S."/>
            <person name="Fulton L."/>
            <person name="Fulton B."/>
            <person name="Courtney L."/>
            <person name="Fronick C."/>
            <person name="Harrison M."/>
            <person name="Strong C."/>
            <person name="Farmer C."/>
            <person name="Delahaunty K."/>
            <person name="Markovic C."/>
            <person name="Hall O."/>
            <person name="Minx P."/>
            <person name="Tomlinson C."/>
            <person name="Mitreva M."/>
            <person name="Hou S."/>
            <person name="Chen J."/>
            <person name="Wollam A."/>
            <person name="Pepin K.H."/>
            <person name="Johnson M."/>
            <person name="Bhonagiri V."/>
            <person name="Zhang X."/>
            <person name="Suruliraj S."/>
            <person name="Warren W."/>
            <person name="Chinwalla A."/>
            <person name="Mardis E.R."/>
            <person name="Wilson R.K."/>
        </authorList>
    </citation>
    <scope>NUCLEOTIDE SEQUENCE [LARGE SCALE GENOMIC DNA]</scope>
    <source>
        <strain evidence="1 2">F0435</strain>
    </source>
</reference>
<dbReference type="EMBL" id="AGRJ01000189">
    <property type="protein sequence ID" value="EHO50237.1"/>
    <property type="molecule type" value="Genomic_DNA"/>
</dbReference>
<protein>
    <submittedName>
        <fullName evidence="1">Uncharacterized protein</fullName>
    </submittedName>
</protein>
<dbReference type="AlphaFoldDB" id="H1LHQ5"/>
<evidence type="ECO:0000313" key="2">
    <source>
        <dbReference type="Proteomes" id="UP000005025"/>
    </source>
</evidence>
<dbReference type="Proteomes" id="UP000005025">
    <property type="component" value="Unassembled WGS sequence"/>
</dbReference>
<sequence>MSFNRYADLASAISIAFGNGFTIYGPTKLNDIRLIVKIIRCGS</sequence>
<accession>H1LHQ5</accession>
<organism evidence="1 2">
    <name type="scientific">Lentilactobacillus kisonensis F0435</name>
    <dbReference type="NCBI Taxonomy" id="797516"/>
    <lineage>
        <taxon>Bacteria</taxon>
        <taxon>Bacillati</taxon>
        <taxon>Bacillota</taxon>
        <taxon>Bacilli</taxon>
        <taxon>Lactobacillales</taxon>
        <taxon>Lactobacillaceae</taxon>
        <taxon>Lentilactobacillus</taxon>
    </lineage>
</organism>
<name>H1LHQ5_9LACO</name>
<dbReference type="STRING" id="797516.HMPREF9104_02146"/>
<dbReference type="HOGENOM" id="CLU_3235230_0_0_9"/>
<evidence type="ECO:0000313" key="1">
    <source>
        <dbReference type="EMBL" id="EHO50237.1"/>
    </source>
</evidence>
<dbReference type="PATRIC" id="fig|797516.3.peg.1922"/>
<comment type="caution">
    <text evidence="1">The sequence shown here is derived from an EMBL/GenBank/DDBJ whole genome shotgun (WGS) entry which is preliminary data.</text>
</comment>